<dbReference type="Gene3D" id="1.25.40.10">
    <property type="entry name" value="Tetratricopeptide repeat domain"/>
    <property type="match status" value="1"/>
</dbReference>
<dbReference type="EMBL" id="CAUJNA010000338">
    <property type="protein sequence ID" value="CAJ1375757.1"/>
    <property type="molecule type" value="Genomic_DNA"/>
</dbReference>
<comment type="caution">
    <text evidence="1">The sequence shown here is derived from an EMBL/GenBank/DDBJ whole genome shotgun (WGS) entry which is preliminary data.</text>
</comment>
<name>A0AA36HW62_9DINO</name>
<sequence>MVVAKILPDAICRNSALSACAKSSAWRAALSAGLGCGADAVTVSALCSACAQGRRWRQGLALLGAARA</sequence>
<organism evidence="1 2">
    <name type="scientific">Effrenium voratum</name>
    <dbReference type="NCBI Taxonomy" id="2562239"/>
    <lineage>
        <taxon>Eukaryota</taxon>
        <taxon>Sar</taxon>
        <taxon>Alveolata</taxon>
        <taxon>Dinophyceae</taxon>
        <taxon>Suessiales</taxon>
        <taxon>Symbiodiniaceae</taxon>
        <taxon>Effrenium</taxon>
    </lineage>
</organism>
<protein>
    <submittedName>
        <fullName evidence="1">Uncharacterized protein</fullName>
    </submittedName>
</protein>
<dbReference type="InterPro" id="IPR011990">
    <property type="entry name" value="TPR-like_helical_dom_sf"/>
</dbReference>
<evidence type="ECO:0000313" key="1">
    <source>
        <dbReference type="EMBL" id="CAJ1375757.1"/>
    </source>
</evidence>
<gene>
    <name evidence="1" type="ORF">EVOR1521_LOCUS4965</name>
</gene>
<proteinExistence type="predicted"/>
<dbReference type="Proteomes" id="UP001178507">
    <property type="component" value="Unassembled WGS sequence"/>
</dbReference>
<keyword evidence="2" id="KW-1185">Reference proteome</keyword>
<evidence type="ECO:0000313" key="2">
    <source>
        <dbReference type="Proteomes" id="UP001178507"/>
    </source>
</evidence>
<reference evidence="1" key="1">
    <citation type="submission" date="2023-08" db="EMBL/GenBank/DDBJ databases">
        <authorList>
            <person name="Chen Y."/>
            <person name="Shah S."/>
            <person name="Dougan E. K."/>
            <person name="Thang M."/>
            <person name="Chan C."/>
        </authorList>
    </citation>
    <scope>NUCLEOTIDE SEQUENCE</scope>
</reference>
<feature type="non-terminal residue" evidence="1">
    <location>
        <position position="1"/>
    </location>
</feature>
<feature type="non-terminal residue" evidence="1">
    <location>
        <position position="68"/>
    </location>
</feature>
<dbReference type="AlphaFoldDB" id="A0AA36HW62"/>
<accession>A0AA36HW62</accession>